<dbReference type="InterPro" id="IPR050534">
    <property type="entry name" value="Coronavir_polyprotein_1ab"/>
</dbReference>
<dbReference type="PANTHER" id="PTHR43788">
    <property type="entry name" value="DNA2/NAM7 HELICASE FAMILY MEMBER"/>
    <property type="match status" value="1"/>
</dbReference>
<dbReference type="GO" id="GO:0043139">
    <property type="term" value="F:5'-3' DNA helicase activity"/>
    <property type="evidence" value="ECO:0007669"/>
    <property type="project" value="TreeGrafter"/>
</dbReference>
<evidence type="ECO:0000256" key="1">
    <source>
        <dbReference type="ARBA" id="ARBA00007913"/>
    </source>
</evidence>
<feature type="domain" description="DNA2/NAM7 helicase helicase" evidence="7">
    <location>
        <begin position="249"/>
        <end position="501"/>
    </location>
</feature>
<dbReference type="AlphaFoldDB" id="A0AAD9S687"/>
<feature type="compositionally biased region" description="Polar residues" evidence="6">
    <location>
        <begin position="938"/>
        <end position="947"/>
    </location>
</feature>
<reference evidence="9" key="1">
    <citation type="submission" date="2023-06" db="EMBL/GenBank/DDBJ databases">
        <authorList>
            <person name="Noh H."/>
        </authorList>
    </citation>
    <scope>NUCLEOTIDE SEQUENCE</scope>
    <source>
        <strain evidence="9">DUCC20226</strain>
    </source>
</reference>
<sequence length="1046" mass="116954">MSRRITPLYVFDDPAEYHRRHSQGTLVEFQNESEEINAFNEKQIAFKAWVVANVWQGKDKSGWMFLIRPGDQSQWCFPKEGENCEIMILSKSGKEKKSKWLDAERVDNPAASMGLPEEAYRLAAFEVKVPKDVPPGLLNPIQDDPDDFDHGITPQKSRKYLFGDKKAVKVNIKLSISSATKDAEFGAVTKLALNPENDRTQKQYDAFLYLMEFKSPRFQVNMFNHFPHLQDPMNRGALPAKVITMLKGFNEHQISAYRTVLGNLPCGICILPGGPGAGKTHWNLVLTTAIQSRNEIWLAPNKFEQRSAKVLYILDINKPLDDTSNKMVKLYKSLGLKKYAVRLYGWHYRGTGTGKLDFSSKFMFMARLNRYRKQSINPDCLAPTLDELAWDVYDAHKTRKYSGLYNLLGKATKNASVAKSDEFKDSVNQLYRDVLRNVDFIATTPVPAATAFDGYFKPDIVIFDESPHAREASTLVAIAKFEPVAWIFSGDHRQTRPFVASDDVRDNPWVPQMLVSMMERADRAGAVQHSLLINHRAYGGLQRLASGMFYKMKMISGHPDDKLFPPSVQHLQRYLERFMDPGQTCREPRLIAFSPKRGEVRVGTSWSNEDHGNWVMDRVTELLQDTSFRQVGKTDRGTILIIAPYKEAYMKYKKSIKNLPQMFQARLGVEARLEARTIDTVQGGEADFVFLDLVRSNATDFTDDPNRLCVALTRARQAEVVLMHPGMRRGTQFLSQVFARCEQMGQVVTTDKPPRQLVAIPSEARALEQDAARRPEIERERAMLGLEPHIEHASPIENMSSLSLADEAEPESIYASQFANMAKMMEDILQGNKKNQVSQEESLPTAGRVEPRNVQPRLAPIPTSQNDLNHPGGGRGPVGAPFPPESVAPPSLRNTSNREPMPEGSLARDNAPNGRQPDGSFPMGGLSVAKQPGLAKSRWTTPEQRGTTAAKPAKNTHISGHHQTQSPSPSPAIQLDHGMAAGLSDLRSPETTAYAPMIRQSGGVPLSRPTGSAQTSNQATTRPIVTANGRARDNETSSLPAGQSWW</sequence>
<dbReference type="Gene3D" id="3.40.50.300">
    <property type="entry name" value="P-loop containing nucleotide triphosphate hydrolases"/>
    <property type="match status" value="2"/>
</dbReference>
<evidence type="ECO:0000259" key="7">
    <source>
        <dbReference type="Pfam" id="PF13086"/>
    </source>
</evidence>
<protein>
    <submittedName>
        <fullName evidence="9">Uncharacterized protein</fullName>
    </submittedName>
</protein>
<keyword evidence="5" id="KW-0067">ATP-binding</keyword>
<feature type="compositionally biased region" description="Polar residues" evidence="6">
    <location>
        <begin position="956"/>
        <end position="967"/>
    </location>
</feature>
<dbReference type="Pfam" id="PF13086">
    <property type="entry name" value="AAA_11"/>
    <property type="match status" value="1"/>
</dbReference>
<feature type="compositionally biased region" description="Polar residues" evidence="6">
    <location>
        <begin position="1009"/>
        <end position="1023"/>
    </location>
</feature>
<keyword evidence="10" id="KW-1185">Reference proteome</keyword>
<feature type="region of interest" description="Disordered" evidence="6">
    <location>
        <begin position="831"/>
        <end position="1046"/>
    </location>
</feature>
<evidence type="ECO:0000256" key="2">
    <source>
        <dbReference type="ARBA" id="ARBA00022741"/>
    </source>
</evidence>
<dbReference type="EMBL" id="JAUJFL010000006">
    <property type="protein sequence ID" value="KAK2600572.1"/>
    <property type="molecule type" value="Genomic_DNA"/>
</dbReference>
<evidence type="ECO:0000256" key="3">
    <source>
        <dbReference type="ARBA" id="ARBA00022801"/>
    </source>
</evidence>
<name>A0AAD9S687_PHOAM</name>
<feature type="domain" description="DNA2/NAM7 helicase-like C-terminal" evidence="8">
    <location>
        <begin position="515"/>
        <end position="722"/>
    </location>
</feature>
<dbReference type="CDD" id="cd18808">
    <property type="entry name" value="SF1_C_Upf1"/>
    <property type="match status" value="1"/>
</dbReference>
<evidence type="ECO:0000256" key="4">
    <source>
        <dbReference type="ARBA" id="ARBA00022806"/>
    </source>
</evidence>
<feature type="compositionally biased region" description="Polar residues" evidence="6">
    <location>
        <begin position="832"/>
        <end position="842"/>
    </location>
</feature>
<feature type="compositionally biased region" description="Polar residues" evidence="6">
    <location>
        <begin position="1036"/>
        <end position="1046"/>
    </location>
</feature>
<dbReference type="Pfam" id="PF13087">
    <property type="entry name" value="AAA_12"/>
    <property type="match status" value="1"/>
</dbReference>
<evidence type="ECO:0000313" key="10">
    <source>
        <dbReference type="Proteomes" id="UP001265746"/>
    </source>
</evidence>
<organism evidence="9 10">
    <name type="scientific">Phomopsis amygdali</name>
    <name type="common">Fusicoccum amygdali</name>
    <dbReference type="NCBI Taxonomy" id="1214568"/>
    <lineage>
        <taxon>Eukaryota</taxon>
        <taxon>Fungi</taxon>
        <taxon>Dikarya</taxon>
        <taxon>Ascomycota</taxon>
        <taxon>Pezizomycotina</taxon>
        <taxon>Sordariomycetes</taxon>
        <taxon>Sordariomycetidae</taxon>
        <taxon>Diaporthales</taxon>
        <taxon>Diaporthaceae</taxon>
        <taxon>Diaporthe</taxon>
    </lineage>
</organism>
<dbReference type="InterPro" id="IPR041677">
    <property type="entry name" value="DNA2/NAM7_AAA_11"/>
</dbReference>
<evidence type="ECO:0000256" key="5">
    <source>
        <dbReference type="ARBA" id="ARBA00022840"/>
    </source>
</evidence>
<proteinExistence type="inferred from homology"/>
<keyword evidence="4" id="KW-0347">Helicase</keyword>
<evidence type="ECO:0000313" key="9">
    <source>
        <dbReference type="EMBL" id="KAK2600572.1"/>
    </source>
</evidence>
<keyword evidence="3" id="KW-0378">Hydrolase</keyword>
<keyword evidence="2" id="KW-0547">Nucleotide-binding</keyword>
<comment type="caution">
    <text evidence="9">The sequence shown here is derived from an EMBL/GenBank/DDBJ whole genome shotgun (WGS) entry which is preliminary data.</text>
</comment>
<dbReference type="InterPro" id="IPR027417">
    <property type="entry name" value="P-loop_NTPase"/>
</dbReference>
<evidence type="ECO:0000256" key="6">
    <source>
        <dbReference type="SAM" id="MobiDB-lite"/>
    </source>
</evidence>
<accession>A0AAD9S687</accession>
<dbReference type="InterPro" id="IPR041679">
    <property type="entry name" value="DNA2/NAM7-like_C"/>
</dbReference>
<dbReference type="Proteomes" id="UP001265746">
    <property type="component" value="Unassembled WGS sequence"/>
</dbReference>
<dbReference type="SUPFAM" id="SSF52540">
    <property type="entry name" value="P-loop containing nucleoside triphosphate hydrolases"/>
    <property type="match status" value="1"/>
</dbReference>
<comment type="similarity">
    <text evidence="1">Belongs to the DNA2/NAM7 helicase family.</text>
</comment>
<dbReference type="GO" id="GO:0016787">
    <property type="term" value="F:hydrolase activity"/>
    <property type="evidence" value="ECO:0007669"/>
    <property type="project" value="UniProtKB-KW"/>
</dbReference>
<gene>
    <name evidence="9" type="ORF">N8I77_010094</name>
</gene>
<dbReference type="PANTHER" id="PTHR43788:SF8">
    <property type="entry name" value="DNA-BINDING PROTEIN SMUBP-2"/>
    <property type="match status" value="1"/>
</dbReference>
<dbReference type="GO" id="GO:0005524">
    <property type="term" value="F:ATP binding"/>
    <property type="evidence" value="ECO:0007669"/>
    <property type="project" value="UniProtKB-KW"/>
</dbReference>
<evidence type="ECO:0000259" key="8">
    <source>
        <dbReference type="Pfam" id="PF13087"/>
    </source>
</evidence>
<dbReference type="InterPro" id="IPR047187">
    <property type="entry name" value="SF1_C_Upf1"/>
</dbReference>